<comment type="caution">
    <text evidence="1">The sequence shown here is derived from an EMBL/GenBank/DDBJ whole genome shotgun (WGS) entry which is preliminary data.</text>
</comment>
<dbReference type="Proteomes" id="UP000283805">
    <property type="component" value="Unassembled WGS sequence"/>
</dbReference>
<protein>
    <submittedName>
        <fullName evidence="1">Uncharacterized protein</fullName>
    </submittedName>
</protein>
<name>A0A419VWU0_9EURY</name>
<evidence type="ECO:0000313" key="1">
    <source>
        <dbReference type="EMBL" id="RKD87656.1"/>
    </source>
</evidence>
<gene>
    <name evidence="1" type="ORF">ATJ93_4556</name>
</gene>
<dbReference type="EMBL" id="RAPO01000008">
    <property type="protein sequence ID" value="RKD87656.1"/>
    <property type="molecule type" value="Genomic_DNA"/>
</dbReference>
<reference evidence="1 2" key="1">
    <citation type="submission" date="2018-09" db="EMBL/GenBank/DDBJ databases">
        <title>Genomic Encyclopedia of Archaeal and Bacterial Type Strains, Phase II (KMG-II): from individual species to whole genera.</title>
        <authorList>
            <person name="Goeker M."/>
        </authorList>
    </citation>
    <scope>NUCLEOTIDE SEQUENCE [LARGE SCALE GENOMIC DNA]</scope>
    <source>
        <strain evidence="1 2">DSM 13151</strain>
    </source>
</reference>
<organism evidence="1 2">
    <name type="scientific">Halopiger aswanensis</name>
    <dbReference type="NCBI Taxonomy" id="148449"/>
    <lineage>
        <taxon>Archaea</taxon>
        <taxon>Methanobacteriati</taxon>
        <taxon>Methanobacteriota</taxon>
        <taxon>Stenosarchaea group</taxon>
        <taxon>Halobacteria</taxon>
        <taxon>Halobacteriales</taxon>
        <taxon>Natrialbaceae</taxon>
        <taxon>Halopiger</taxon>
    </lineage>
</organism>
<sequence length="90" mass="10077">MLPIAPKTFEILTSRTSVQHLRNCQTTMISKLSSIIVLRTRLSFSPTLAEVETLLIRAAYDAYLMQLLNKSGTSDDALIKTDSVPNQTHR</sequence>
<keyword evidence="2" id="KW-1185">Reference proteome</keyword>
<evidence type="ECO:0000313" key="2">
    <source>
        <dbReference type="Proteomes" id="UP000283805"/>
    </source>
</evidence>
<proteinExistence type="predicted"/>
<accession>A0A419VWU0</accession>
<dbReference type="AlphaFoldDB" id="A0A419VWU0"/>